<reference evidence="4" key="1">
    <citation type="journal article" date="2018" name="DNA Res.">
        <title>Multiple hybrid de novo genome assembly of finger millet, an orphan allotetraploid crop.</title>
        <authorList>
            <person name="Hatakeyama M."/>
            <person name="Aluri S."/>
            <person name="Balachadran M.T."/>
            <person name="Sivarajan S.R."/>
            <person name="Patrignani A."/>
            <person name="Gruter S."/>
            <person name="Poveda L."/>
            <person name="Shimizu-Inatsugi R."/>
            <person name="Baeten J."/>
            <person name="Francoijs K.J."/>
            <person name="Nataraja K.N."/>
            <person name="Reddy Y.A.N."/>
            <person name="Phadnis S."/>
            <person name="Ravikumar R.L."/>
            <person name="Schlapbach R."/>
            <person name="Sreeman S.M."/>
            <person name="Shimizu K.K."/>
        </authorList>
    </citation>
    <scope>NUCLEOTIDE SEQUENCE</scope>
</reference>
<evidence type="ECO:0000256" key="3">
    <source>
        <dbReference type="ARBA" id="ARBA00022900"/>
    </source>
</evidence>
<dbReference type="SUPFAM" id="SSF54654">
    <property type="entry name" value="CI-2 family of serine protease inhibitors"/>
    <property type="match status" value="1"/>
</dbReference>
<keyword evidence="2" id="KW-0646">Protease inhibitor</keyword>
<dbReference type="Pfam" id="PF00280">
    <property type="entry name" value="potato_inhibit"/>
    <property type="match status" value="1"/>
</dbReference>
<reference evidence="4" key="2">
    <citation type="submission" date="2021-12" db="EMBL/GenBank/DDBJ databases">
        <title>Resequencing data analysis of finger millet.</title>
        <authorList>
            <person name="Hatakeyama M."/>
            <person name="Aluri S."/>
            <person name="Balachadran M.T."/>
            <person name="Sivarajan S.R."/>
            <person name="Poveda L."/>
            <person name="Shimizu-Inatsugi R."/>
            <person name="Schlapbach R."/>
            <person name="Sreeman S.M."/>
            <person name="Shimizu K.K."/>
        </authorList>
    </citation>
    <scope>NUCLEOTIDE SEQUENCE</scope>
</reference>
<keyword evidence="3" id="KW-0722">Serine protease inhibitor</keyword>
<sequence>MIIDLGIEQWSSTLIHGPLSISNDDETYNFTSSDTLQLSALNSYLVFSHVPYHCDVMDLWFYEGRCPEDGRVLWCWAYSIQRERINQMVPLWVLDKDWGLVMWDINGVLWMYDPRNNELVHGGTTDSCVSVGSKLAEMSGNGKTSWPELKGAPAQVAKRKILADRPDVQVVVLPEGSFVTMEFNPKRVRVFVDHANLVAQVPKIG</sequence>
<dbReference type="Proteomes" id="UP001054889">
    <property type="component" value="Unassembled WGS sequence"/>
</dbReference>
<evidence type="ECO:0000313" key="5">
    <source>
        <dbReference type="Proteomes" id="UP001054889"/>
    </source>
</evidence>
<dbReference type="Gene3D" id="3.30.10.10">
    <property type="entry name" value="Trypsin Inhibitor V, subunit A"/>
    <property type="match status" value="1"/>
</dbReference>
<evidence type="ECO:0000313" key="4">
    <source>
        <dbReference type="EMBL" id="GJN09964.1"/>
    </source>
</evidence>
<dbReference type="AlphaFoldDB" id="A0AAV5DI08"/>
<dbReference type="PANTHER" id="PTHR33091:SF7">
    <property type="entry name" value="INHIBITOR I FAMILY PROTEIN"/>
    <property type="match status" value="1"/>
</dbReference>
<comment type="similarity">
    <text evidence="1">Belongs to the protease inhibitor I13 (potato type I serine protease inhibitor) family.</text>
</comment>
<evidence type="ECO:0000256" key="2">
    <source>
        <dbReference type="ARBA" id="ARBA00022690"/>
    </source>
</evidence>
<comment type="caution">
    <text evidence="4">The sequence shown here is derived from an EMBL/GenBank/DDBJ whole genome shotgun (WGS) entry which is preliminary data.</text>
</comment>
<dbReference type="InterPro" id="IPR000864">
    <property type="entry name" value="Prot_inh_pot1"/>
</dbReference>
<evidence type="ECO:0000256" key="1">
    <source>
        <dbReference type="ARBA" id="ARBA00008210"/>
    </source>
</evidence>
<dbReference type="GO" id="GO:0004867">
    <property type="term" value="F:serine-type endopeptidase inhibitor activity"/>
    <property type="evidence" value="ECO:0007669"/>
    <property type="project" value="UniProtKB-KW"/>
</dbReference>
<protein>
    <submittedName>
        <fullName evidence="4">Uncharacterized protein</fullName>
    </submittedName>
</protein>
<name>A0AAV5DI08_ELECO</name>
<gene>
    <name evidence="4" type="primary">ga28021</name>
    <name evidence="4" type="ORF">PR202_ga28021</name>
</gene>
<accession>A0AAV5DI08</accession>
<organism evidence="4 5">
    <name type="scientific">Eleusine coracana subsp. coracana</name>
    <dbReference type="NCBI Taxonomy" id="191504"/>
    <lineage>
        <taxon>Eukaryota</taxon>
        <taxon>Viridiplantae</taxon>
        <taxon>Streptophyta</taxon>
        <taxon>Embryophyta</taxon>
        <taxon>Tracheophyta</taxon>
        <taxon>Spermatophyta</taxon>
        <taxon>Magnoliopsida</taxon>
        <taxon>Liliopsida</taxon>
        <taxon>Poales</taxon>
        <taxon>Poaceae</taxon>
        <taxon>PACMAD clade</taxon>
        <taxon>Chloridoideae</taxon>
        <taxon>Cynodonteae</taxon>
        <taxon>Eleusininae</taxon>
        <taxon>Eleusine</taxon>
    </lineage>
</organism>
<dbReference type="PANTHER" id="PTHR33091">
    <property type="entry name" value="PROTEIN, PUTATIVE, EXPRESSED-RELATED"/>
    <property type="match status" value="1"/>
</dbReference>
<keyword evidence="5" id="KW-1185">Reference proteome</keyword>
<dbReference type="PRINTS" id="PR00292">
    <property type="entry name" value="POTATOINHBTR"/>
</dbReference>
<proteinExistence type="inferred from homology"/>
<dbReference type="GO" id="GO:0009611">
    <property type="term" value="P:response to wounding"/>
    <property type="evidence" value="ECO:0007669"/>
    <property type="project" value="InterPro"/>
</dbReference>
<dbReference type="InterPro" id="IPR036354">
    <property type="entry name" value="Prot_inh_pot1_sf"/>
</dbReference>
<dbReference type="EMBL" id="BQKI01000017">
    <property type="protein sequence ID" value="GJN09964.1"/>
    <property type="molecule type" value="Genomic_DNA"/>
</dbReference>